<accession>A0A6G0XBV8</accession>
<reference evidence="2 3" key="1">
    <citation type="submission" date="2019-08" db="EMBL/GenBank/DDBJ databases">
        <title>Whole genome of Aphis craccivora.</title>
        <authorList>
            <person name="Voronova N.V."/>
            <person name="Shulinski R.S."/>
            <person name="Bandarenka Y.V."/>
            <person name="Zhorov D.G."/>
            <person name="Warner D."/>
        </authorList>
    </citation>
    <scope>NUCLEOTIDE SEQUENCE [LARGE SCALE GENOMIC DNA]</scope>
    <source>
        <strain evidence="2">180601</strain>
        <tissue evidence="2">Whole Body</tissue>
    </source>
</reference>
<feature type="transmembrane region" description="Helical" evidence="1">
    <location>
        <begin position="117"/>
        <end position="139"/>
    </location>
</feature>
<keyword evidence="1" id="KW-0472">Membrane</keyword>
<evidence type="ECO:0008006" key="4">
    <source>
        <dbReference type="Google" id="ProtNLM"/>
    </source>
</evidence>
<evidence type="ECO:0000313" key="2">
    <source>
        <dbReference type="EMBL" id="KAF0737604.1"/>
    </source>
</evidence>
<keyword evidence="3" id="KW-1185">Reference proteome</keyword>
<name>A0A6G0XBV8_APHCR</name>
<keyword evidence="1" id="KW-1133">Transmembrane helix</keyword>
<proteinExistence type="predicted"/>
<dbReference type="EMBL" id="VUJU01007976">
    <property type="protein sequence ID" value="KAF0737604.1"/>
    <property type="molecule type" value="Genomic_DNA"/>
</dbReference>
<protein>
    <recommendedName>
        <fullName evidence="4">Dimer Tnp hAT domain-containing protein</fullName>
    </recommendedName>
</protein>
<gene>
    <name evidence="2" type="ORF">FWK35_00020288</name>
</gene>
<organism evidence="2 3">
    <name type="scientific">Aphis craccivora</name>
    <name type="common">Cowpea aphid</name>
    <dbReference type="NCBI Taxonomy" id="307492"/>
    <lineage>
        <taxon>Eukaryota</taxon>
        <taxon>Metazoa</taxon>
        <taxon>Ecdysozoa</taxon>
        <taxon>Arthropoda</taxon>
        <taxon>Hexapoda</taxon>
        <taxon>Insecta</taxon>
        <taxon>Pterygota</taxon>
        <taxon>Neoptera</taxon>
        <taxon>Paraneoptera</taxon>
        <taxon>Hemiptera</taxon>
        <taxon>Sternorrhyncha</taxon>
        <taxon>Aphidomorpha</taxon>
        <taxon>Aphidoidea</taxon>
        <taxon>Aphididae</taxon>
        <taxon>Aphidini</taxon>
        <taxon>Aphis</taxon>
        <taxon>Aphis</taxon>
    </lineage>
</organism>
<comment type="caution">
    <text evidence="2">The sequence shown here is derived from an EMBL/GenBank/DDBJ whole genome shotgun (WGS) entry which is preliminary data.</text>
</comment>
<dbReference type="Proteomes" id="UP000478052">
    <property type="component" value="Unassembled WGS sequence"/>
</dbReference>
<keyword evidence="1" id="KW-0812">Transmembrane</keyword>
<dbReference type="AlphaFoldDB" id="A0A6G0XBV8"/>
<evidence type="ECO:0000256" key="1">
    <source>
        <dbReference type="SAM" id="Phobius"/>
    </source>
</evidence>
<sequence>MVHLKYAPVTSVDVERSFSSYKNILSDRHRSFLFENLKNHLIVQCNNNMCTGSVHFLVIKILALCWTSYFYKVVTLLYSLLKAIFILPSNNITRIKLITKYIFVTRYSWKRPVDLRLVYLLGYCPHFIDIFLELLLPLLDKLTTRLRDLSLFQFNNFGTGKQTH</sequence>
<dbReference type="OrthoDB" id="6620304at2759"/>
<evidence type="ECO:0000313" key="3">
    <source>
        <dbReference type="Proteomes" id="UP000478052"/>
    </source>
</evidence>